<evidence type="ECO:0000256" key="1">
    <source>
        <dbReference type="SAM" id="MobiDB-lite"/>
    </source>
</evidence>
<gene>
    <name evidence="2" type="ORF">K469DRAFT_692219</name>
</gene>
<name>A0A6A6DSL7_9PEZI</name>
<protein>
    <submittedName>
        <fullName evidence="2">Uncharacterized protein</fullName>
    </submittedName>
</protein>
<dbReference type="Proteomes" id="UP000800200">
    <property type="component" value="Unassembled WGS sequence"/>
</dbReference>
<organism evidence="2 3">
    <name type="scientific">Zopfia rhizophila CBS 207.26</name>
    <dbReference type="NCBI Taxonomy" id="1314779"/>
    <lineage>
        <taxon>Eukaryota</taxon>
        <taxon>Fungi</taxon>
        <taxon>Dikarya</taxon>
        <taxon>Ascomycota</taxon>
        <taxon>Pezizomycotina</taxon>
        <taxon>Dothideomycetes</taxon>
        <taxon>Dothideomycetes incertae sedis</taxon>
        <taxon>Zopfiaceae</taxon>
        <taxon>Zopfia</taxon>
    </lineage>
</organism>
<dbReference type="EMBL" id="ML994653">
    <property type="protein sequence ID" value="KAF2181382.1"/>
    <property type="molecule type" value="Genomic_DNA"/>
</dbReference>
<reference evidence="2" key="1">
    <citation type="journal article" date="2020" name="Stud. Mycol.">
        <title>101 Dothideomycetes genomes: a test case for predicting lifestyles and emergence of pathogens.</title>
        <authorList>
            <person name="Haridas S."/>
            <person name="Albert R."/>
            <person name="Binder M."/>
            <person name="Bloem J."/>
            <person name="Labutti K."/>
            <person name="Salamov A."/>
            <person name="Andreopoulos B."/>
            <person name="Baker S."/>
            <person name="Barry K."/>
            <person name="Bills G."/>
            <person name="Bluhm B."/>
            <person name="Cannon C."/>
            <person name="Castanera R."/>
            <person name="Culley D."/>
            <person name="Daum C."/>
            <person name="Ezra D."/>
            <person name="Gonzalez J."/>
            <person name="Henrissat B."/>
            <person name="Kuo A."/>
            <person name="Liang C."/>
            <person name="Lipzen A."/>
            <person name="Lutzoni F."/>
            <person name="Magnuson J."/>
            <person name="Mondo S."/>
            <person name="Nolan M."/>
            <person name="Ohm R."/>
            <person name="Pangilinan J."/>
            <person name="Park H.-J."/>
            <person name="Ramirez L."/>
            <person name="Alfaro M."/>
            <person name="Sun H."/>
            <person name="Tritt A."/>
            <person name="Yoshinaga Y."/>
            <person name="Zwiers L.-H."/>
            <person name="Turgeon B."/>
            <person name="Goodwin S."/>
            <person name="Spatafora J."/>
            <person name="Crous P."/>
            <person name="Grigoriev I."/>
        </authorList>
    </citation>
    <scope>NUCLEOTIDE SEQUENCE</scope>
    <source>
        <strain evidence="2">CBS 207.26</strain>
    </source>
</reference>
<proteinExistence type="predicted"/>
<accession>A0A6A6DSL7</accession>
<feature type="region of interest" description="Disordered" evidence="1">
    <location>
        <begin position="142"/>
        <end position="167"/>
    </location>
</feature>
<feature type="compositionally biased region" description="Polar residues" evidence="1">
    <location>
        <begin position="146"/>
        <end position="167"/>
    </location>
</feature>
<sequence length="167" mass="17558">MDNSTRSAERLDHAVGEARLDGVEPGQIGGGAEPASIGPLVLTMMRRQVQISMLALYKVGPRINSRQGRVQPGVANVDGPLKMTIAIVLSPHRTLGGAGGHVDVRDAPADGTREAGQSVDIRSDLREEMRGIDDVPGELKRRHAGTAQNEKGANDPGSQFCSTLGGC</sequence>
<dbReference type="AlphaFoldDB" id="A0A6A6DSL7"/>
<evidence type="ECO:0000313" key="3">
    <source>
        <dbReference type="Proteomes" id="UP000800200"/>
    </source>
</evidence>
<keyword evidence="3" id="KW-1185">Reference proteome</keyword>
<evidence type="ECO:0000313" key="2">
    <source>
        <dbReference type="EMBL" id="KAF2181382.1"/>
    </source>
</evidence>